<dbReference type="AlphaFoldDB" id="A0A9D6Z432"/>
<gene>
    <name evidence="1" type="ORF">HY912_13720</name>
</gene>
<dbReference type="SUPFAM" id="SSF48695">
    <property type="entry name" value="Multiheme cytochromes"/>
    <property type="match status" value="1"/>
</dbReference>
<dbReference type="Proteomes" id="UP000807825">
    <property type="component" value="Unassembled WGS sequence"/>
</dbReference>
<proteinExistence type="predicted"/>
<dbReference type="NCBIfam" id="NF045669">
    <property type="entry name" value="DVU1555_fam_CGA"/>
    <property type="match status" value="1"/>
</dbReference>
<name>A0A9D6Z432_9BACT</name>
<dbReference type="Pfam" id="PF09719">
    <property type="entry name" value="C_GCAxxG_C_C"/>
    <property type="match status" value="1"/>
</dbReference>
<reference evidence="1" key="1">
    <citation type="submission" date="2020-07" db="EMBL/GenBank/DDBJ databases">
        <title>Huge and variable diversity of episymbiotic CPR bacteria and DPANN archaea in groundwater ecosystems.</title>
        <authorList>
            <person name="He C.Y."/>
            <person name="Keren R."/>
            <person name="Whittaker M."/>
            <person name="Farag I.F."/>
            <person name="Doudna J."/>
            <person name="Cate J.H.D."/>
            <person name="Banfield J.F."/>
        </authorList>
    </citation>
    <scope>NUCLEOTIDE SEQUENCE</scope>
    <source>
        <strain evidence="1">NC_groundwater_1664_Pr3_B-0.1um_52_9</strain>
    </source>
</reference>
<dbReference type="EMBL" id="JACRDE010000358">
    <property type="protein sequence ID" value="MBI5250544.1"/>
    <property type="molecule type" value="Genomic_DNA"/>
</dbReference>
<protein>
    <submittedName>
        <fullName evidence="1">C_GCAxxG_C_C family protein</fullName>
    </submittedName>
</protein>
<organism evidence="1 2">
    <name type="scientific">Desulfomonile tiedjei</name>
    <dbReference type="NCBI Taxonomy" id="2358"/>
    <lineage>
        <taxon>Bacteria</taxon>
        <taxon>Pseudomonadati</taxon>
        <taxon>Thermodesulfobacteriota</taxon>
        <taxon>Desulfomonilia</taxon>
        <taxon>Desulfomonilales</taxon>
        <taxon>Desulfomonilaceae</taxon>
        <taxon>Desulfomonile</taxon>
    </lineage>
</organism>
<comment type="caution">
    <text evidence="1">The sequence shown here is derived from an EMBL/GenBank/DDBJ whole genome shotgun (WGS) entry which is preliminary data.</text>
</comment>
<dbReference type="InterPro" id="IPR010181">
    <property type="entry name" value="CGCAxxGCC_motif"/>
</dbReference>
<sequence>METACQFRTEGLAGEEMRMLQRVQQGFHCSEILLFAGLEAQGKTNPDLIRAVSALAGGVGFGGEICGALTGGACLIGLYDGRGNETESADQRLNIMVTELVDWFSGKYGIQYGGIKCREITEDDPRSQPQRCPRIVAGVLKKVKSLLRENDFEWGRASSPCEPILKTGESQESASANRLQSACPCAAETR</sequence>
<dbReference type="InterPro" id="IPR036280">
    <property type="entry name" value="Multihaem_cyt_sf"/>
</dbReference>
<evidence type="ECO:0000313" key="1">
    <source>
        <dbReference type="EMBL" id="MBI5250544.1"/>
    </source>
</evidence>
<evidence type="ECO:0000313" key="2">
    <source>
        <dbReference type="Proteomes" id="UP000807825"/>
    </source>
</evidence>
<accession>A0A9D6Z432</accession>